<comment type="caution">
    <text evidence="4">The sequence shown here is derived from an EMBL/GenBank/DDBJ whole genome shotgun (WGS) entry which is preliminary data.</text>
</comment>
<protein>
    <submittedName>
        <fullName evidence="4">TetR family transcriptional regulator</fullName>
    </submittedName>
</protein>
<organism evidence="4 5">
    <name type="scientific">Paucilactobacillus vaccinostercus DSM 20634</name>
    <dbReference type="NCBI Taxonomy" id="1423813"/>
    <lineage>
        <taxon>Bacteria</taxon>
        <taxon>Bacillati</taxon>
        <taxon>Bacillota</taxon>
        <taxon>Bacilli</taxon>
        <taxon>Lactobacillales</taxon>
        <taxon>Lactobacillaceae</taxon>
        <taxon>Paucilactobacillus</taxon>
    </lineage>
</organism>
<evidence type="ECO:0000256" key="2">
    <source>
        <dbReference type="PROSITE-ProRule" id="PRU00335"/>
    </source>
</evidence>
<dbReference type="InterPro" id="IPR001647">
    <property type="entry name" value="HTH_TetR"/>
</dbReference>
<evidence type="ECO:0000313" key="4">
    <source>
        <dbReference type="EMBL" id="KRM60764.1"/>
    </source>
</evidence>
<reference evidence="4 5" key="1">
    <citation type="journal article" date="2015" name="Genome Announc.">
        <title>Expanding the biotechnology potential of lactobacilli through comparative genomics of 213 strains and associated genera.</title>
        <authorList>
            <person name="Sun Z."/>
            <person name="Harris H.M."/>
            <person name="McCann A."/>
            <person name="Guo C."/>
            <person name="Argimon S."/>
            <person name="Zhang W."/>
            <person name="Yang X."/>
            <person name="Jeffery I.B."/>
            <person name="Cooney J.C."/>
            <person name="Kagawa T.F."/>
            <person name="Liu W."/>
            <person name="Song Y."/>
            <person name="Salvetti E."/>
            <person name="Wrobel A."/>
            <person name="Rasinkangas P."/>
            <person name="Parkhill J."/>
            <person name="Rea M.C."/>
            <person name="O'Sullivan O."/>
            <person name="Ritari J."/>
            <person name="Douillard F.P."/>
            <person name="Paul Ross R."/>
            <person name="Yang R."/>
            <person name="Briner A.E."/>
            <person name="Felis G.E."/>
            <person name="de Vos W.M."/>
            <person name="Barrangou R."/>
            <person name="Klaenhammer T.R."/>
            <person name="Caufield P.W."/>
            <person name="Cui Y."/>
            <person name="Zhang H."/>
            <person name="O'Toole P.W."/>
        </authorList>
    </citation>
    <scope>NUCLEOTIDE SEQUENCE [LARGE SCALE GENOMIC DNA]</scope>
    <source>
        <strain evidence="4 5">DSM 20634</strain>
    </source>
</reference>
<dbReference type="PROSITE" id="PS50977">
    <property type="entry name" value="HTH_TETR_2"/>
    <property type="match status" value="1"/>
</dbReference>
<dbReference type="InterPro" id="IPR050109">
    <property type="entry name" value="HTH-type_TetR-like_transc_reg"/>
</dbReference>
<evidence type="ECO:0000259" key="3">
    <source>
        <dbReference type="PROSITE" id="PS50977"/>
    </source>
</evidence>
<evidence type="ECO:0000256" key="1">
    <source>
        <dbReference type="ARBA" id="ARBA00023125"/>
    </source>
</evidence>
<dbReference type="STRING" id="1423813.FC26_GL000246"/>
<dbReference type="PATRIC" id="fig|1423813.3.peg.255"/>
<dbReference type="Gene3D" id="1.10.357.10">
    <property type="entry name" value="Tetracycline Repressor, domain 2"/>
    <property type="match status" value="1"/>
</dbReference>
<dbReference type="EMBL" id="AYYY01000061">
    <property type="protein sequence ID" value="KRM60764.1"/>
    <property type="molecule type" value="Genomic_DNA"/>
</dbReference>
<dbReference type="InterPro" id="IPR009057">
    <property type="entry name" value="Homeodomain-like_sf"/>
</dbReference>
<name>A0A0R2ADG4_9LACO</name>
<keyword evidence="1 2" id="KW-0238">DNA-binding</keyword>
<dbReference type="SUPFAM" id="SSF46689">
    <property type="entry name" value="Homeodomain-like"/>
    <property type="match status" value="1"/>
</dbReference>
<dbReference type="GO" id="GO:0006355">
    <property type="term" value="P:regulation of DNA-templated transcription"/>
    <property type="evidence" value="ECO:0007669"/>
    <property type="project" value="UniProtKB-ARBA"/>
</dbReference>
<accession>A0A0R2ADG4</accession>
<dbReference type="Proteomes" id="UP000051733">
    <property type="component" value="Unassembled WGS sequence"/>
</dbReference>
<proteinExistence type="predicted"/>
<dbReference type="GO" id="GO:0003677">
    <property type="term" value="F:DNA binding"/>
    <property type="evidence" value="ECO:0007669"/>
    <property type="project" value="UniProtKB-UniRule"/>
</dbReference>
<dbReference type="PANTHER" id="PTHR30055:SF222">
    <property type="entry name" value="REGULATORY PROTEIN"/>
    <property type="match status" value="1"/>
</dbReference>
<sequence length="215" mass="24599">MKQEIFASYKDWLNEQKMPKGKRAALLAALDLFAKNGYDGTATMEIAKQAGVSQATIFKYFKTKDDLLRAIMIPFVNNLLPDYKDDFLDAIPTEPTIRQMVHFFINNRYEFLKQNSEAIMIFFNEIITNAEVRTLFIQFAQQTEPQFLEVIYAKLTQIGTLRSGMTPMAVFRTIGGQLLTYFFQREKLLPFVAADEAADLALIETIVVHAISTEE</sequence>
<dbReference type="OrthoDB" id="9780824at2"/>
<dbReference type="AlphaFoldDB" id="A0A0R2ADG4"/>
<gene>
    <name evidence="4" type="ORF">FC26_GL000246</name>
</gene>
<keyword evidence="5" id="KW-1185">Reference proteome</keyword>
<feature type="domain" description="HTH tetR-type" evidence="3">
    <location>
        <begin position="19"/>
        <end position="79"/>
    </location>
</feature>
<evidence type="ECO:0000313" key="5">
    <source>
        <dbReference type="Proteomes" id="UP000051733"/>
    </source>
</evidence>
<dbReference type="PRINTS" id="PR00455">
    <property type="entry name" value="HTHTETR"/>
</dbReference>
<dbReference type="Pfam" id="PF00440">
    <property type="entry name" value="TetR_N"/>
    <property type="match status" value="1"/>
</dbReference>
<feature type="DNA-binding region" description="H-T-H motif" evidence="2">
    <location>
        <begin position="42"/>
        <end position="61"/>
    </location>
</feature>
<dbReference type="RefSeq" id="WP_057779982.1">
    <property type="nucleotide sequence ID" value="NZ_AYYY01000061.1"/>
</dbReference>
<dbReference type="PANTHER" id="PTHR30055">
    <property type="entry name" value="HTH-TYPE TRANSCRIPTIONAL REGULATOR RUTR"/>
    <property type="match status" value="1"/>
</dbReference>